<dbReference type="RefSeq" id="WP_214236809.1">
    <property type="nucleotide sequence ID" value="NZ_JABBFR010000007.1"/>
</dbReference>
<keyword evidence="2" id="KW-1185">Reference proteome</keyword>
<gene>
    <name evidence="1" type="ORF">HH682_06595</name>
</gene>
<dbReference type="Proteomes" id="UP000790096">
    <property type="component" value="Unassembled WGS sequence"/>
</dbReference>
<proteinExistence type="predicted"/>
<reference evidence="1 2" key="1">
    <citation type="submission" date="2020-04" db="EMBL/GenBank/DDBJ databases">
        <title>Genome sequencing of Rosenbergiella species.</title>
        <authorList>
            <person name="Alvarez-Perez S."/>
            <person name="Lievens B."/>
        </authorList>
    </citation>
    <scope>NUCLEOTIDE SEQUENCE [LARGE SCALE GENOMIC DNA]</scope>
    <source>
        <strain evidence="1 2">S61</strain>
    </source>
</reference>
<accession>A0ABS5SVJ1</accession>
<protein>
    <submittedName>
        <fullName evidence="1">Uncharacterized protein</fullName>
    </submittedName>
</protein>
<organism evidence="1 2">
    <name type="scientific">Rosenbergiella gaditana</name>
    <dbReference type="NCBI Taxonomy" id="2726987"/>
    <lineage>
        <taxon>Bacteria</taxon>
        <taxon>Pseudomonadati</taxon>
        <taxon>Pseudomonadota</taxon>
        <taxon>Gammaproteobacteria</taxon>
        <taxon>Enterobacterales</taxon>
        <taxon>Erwiniaceae</taxon>
        <taxon>Rosenbergiella</taxon>
    </lineage>
</organism>
<dbReference type="EMBL" id="JABBFR010000007">
    <property type="protein sequence ID" value="MBT0724111.1"/>
    <property type="molecule type" value="Genomic_DNA"/>
</dbReference>
<evidence type="ECO:0000313" key="2">
    <source>
        <dbReference type="Proteomes" id="UP000790096"/>
    </source>
</evidence>
<name>A0ABS5SVJ1_9GAMM</name>
<evidence type="ECO:0000313" key="1">
    <source>
        <dbReference type="EMBL" id="MBT0724111.1"/>
    </source>
</evidence>
<comment type="caution">
    <text evidence="1">The sequence shown here is derived from an EMBL/GenBank/DDBJ whole genome shotgun (WGS) entry which is preliminary data.</text>
</comment>
<sequence>MFELMININRKLPSFRNRAKALECSKALIERYNTRFQETESALPHVFKAEYYVMYDRDLKAAKISILKAMEHEDVCDWAQSCLDILMYETPDFINGEKLIEQCNQDIKDSSYYLMKSQISVERKDFDDANKFIEKSLSAGLNYDDYLINKSFIYLHEDANQKVLNILVDVISDLAPSSAKEALIVNRELASKRNTGKINKVDIQNVIGRDRKGPASIAAHILLDEEVPARRLLDEIINNDFSYYYTFMRWPVIPKKYLDKYSVSCITSDKMSA</sequence>